<dbReference type="InterPro" id="IPR027417">
    <property type="entry name" value="P-loop_NTPase"/>
</dbReference>
<dbReference type="Pfam" id="PF20703">
    <property type="entry name" value="nSTAND1"/>
    <property type="match status" value="1"/>
</dbReference>
<dbReference type="OrthoDB" id="1534087at2759"/>
<dbReference type="PANTHER" id="PTHR36766">
    <property type="entry name" value="PLANT BROAD-SPECTRUM MILDEW RESISTANCE PROTEIN RPW8"/>
    <property type="match status" value="1"/>
</dbReference>
<feature type="non-terminal residue" evidence="3">
    <location>
        <position position="1"/>
    </location>
</feature>
<evidence type="ECO:0000259" key="2">
    <source>
        <dbReference type="Pfam" id="PF20703"/>
    </source>
</evidence>
<dbReference type="GO" id="GO:0016787">
    <property type="term" value="F:hydrolase activity"/>
    <property type="evidence" value="ECO:0007669"/>
    <property type="project" value="UniProtKB-KW"/>
</dbReference>
<proteinExistence type="predicted"/>
<keyword evidence="4" id="KW-1185">Reference proteome</keyword>
<dbReference type="AlphaFoldDB" id="A0A9P5P5X5"/>
<reference evidence="3" key="1">
    <citation type="submission" date="2020-11" db="EMBL/GenBank/DDBJ databases">
        <authorList>
            <consortium name="DOE Joint Genome Institute"/>
            <person name="Ahrendt S."/>
            <person name="Riley R."/>
            <person name="Andreopoulos W."/>
            <person name="Labutti K."/>
            <person name="Pangilinan J."/>
            <person name="Ruiz-Duenas F.J."/>
            <person name="Barrasa J.M."/>
            <person name="Sanchez-Garcia M."/>
            <person name="Camarero S."/>
            <person name="Miyauchi S."/>
            <person name="Serrano A."/>
            <person name="Linde D."/>
            <person name="Babiker R."/>
            <person name="Drula E."/>
            <person name="Ayuso-Fernandez I."/>
            <person name="Pacheco R."/>
            <person name="Padilla G."/>
            <person name="Ferreira P."/>
            <person name="Barriuso J."/>
            <person name="Kellner H."/>
            <person name="Castanera R."/>
            <person name="Alfaro M."/>
            <person name="Ramirez L."/>
            <person name="Pisabarro A.G."/>
            <person name="Kuo A."/>
            <person name="Tritt A."/>
            <person name="Lipzen A."/>
            <person name="He G."/>
            <person name="Yan M."/>
            <person name="Ng V."/>
            <person name="Cullen D."/>
            <person name="Martin F."/>
            <person name="Rosso M.-N."/>
            <person name="Henrissat B."/>
            <person name="Hibbett D."/>
            <person name="Martinez A.T."/>
            <person name="Grigoriev I.V."/>
        </authorList>
    </citation>
    <scope>NUCLEOTIDE SEQUENCE</scope>
    <source>
        <strain evidence="3">AH 40177</strain>
    </source>
</reference>
<evidence type="ECO:0000256" key="1">
    <source>
        <dbReference type="SAM" id="Coils"/>
    </source>
</evidence>
<accession>A0A9P5P5X5</accession>
<keyword evidence="1" id="KW-0175">Coiled coil</keyword>
<comment type="caution">
    <text evidence="3">The sequence shown here is derived from an EMBL/GenBank/DDBJ whole genome shotgun (WGS) entry which is preliminary data.</text>
</comment>
<dbReference type="InterPro" id="IPR059179">
    <property type="entry name" value="MLKL-like_MCAfunc"/>
</dbReference>
<protein>
    <submittedName>
        <fullName evidence="3">P-loop containing nucleoside triphosphate hydrolase protein</fullName>
    </submittedName>
</protein>
<dbReference type="SUPFAM" id="SSF52540">
    <property type="entry name" value="P-loop containing nucleoside triphosphate hydrolases"/>
    <property type="match status" value="1"/>
</dbReference>
<gene>
    <name evidence="3" type="ORF">BDP27DRAFT_1194630</name>
</gene>
<evidence type="ECO:0000313" key="4">
    <source>
        <dbReference type="Proteomes" id="UP000772434"/>
    </source>
</evidence>
<dbReference type="Proteomes" id="UP000772434">
    <property type="component" value="Unassembled WGS sequence"/>
</dbReference>
<sequence length="534" mass="59287">KKAKDLKNRIANLTLILVNELKGKKAEEIEERLQRDIKQLELDLKYIQSKLDKIAKQNTFHLIVFQLLNENRVQGCVERLGNSLESFHHLSRQIITFFKQQQVTLDDIQLSTKNMEKKLENVERTTMQSVQAILGEKRYQGDGSNGFSPGRGIIPVAPHIFFGRDTIVNDFVHALVSQKTTMARICLLGPGGMGKTSIARTVLHHPSVVEHFGKENRVWVPCIKATSVSLLKDTLYDSLGVSLNTGDPLRDILHDLESSKSPIILLLDNFETPWNLHSRPEVQDILSQLAKLKHVALFVTMRSSQPPGDSIHWESVHLKAVDEEASISIYTQIDPDASLSPELTSLLDEVGHMPLAITLMAKLGKNLGSTPTELLEQYKNGGTAVMSLGGSTEQNMDICIGLSVESQPMKDSPSAAKLLAVLALLPVGTTLKALSQWWARNVVPNGTIMSGLGTLLDTSLVEKRADTFFVLPVIRRYVLNPERFSEDIRKKTVQGACTFLKEHNASPGESTYLAHKTARSLEETNLQGILLETT</sequence>
<dbReference type="PANTHER" id="PTHR36766:SF30">
    <property type="entry name" value="TIR-NBS TYPE DISEASE RESISTANCE PROTEIN-RELATED"/>
    <property type="match status" value="1"/>
</dbReference>
<dbReference type="Gene3D" id="3.40.50.300">
    <property type="entry name" value="P-loop containing nucleotide triphosphate hydrolases"/>
    <property type="match status" value="1"/>
</dbReference>
<keyword evidence="3" id="KW-0378">Hydrolase</keyword>
<name>A0A9P5P5X5_9AGAR</name>
<feature type="non-terminal residue" evidence="3">
    <location>
        <position position="534"/>
    </location>
</feature>
<feature type="coiled-coil region" evidence="1">
    <location>
        <begin position="23"/>
        <end position="57"/>
    </location>
</feature>
<evidence type="ECO:0000313" key="3">
    <source>
        <dbReference type="EMBL" id="KAF9058866.1"/>
    </source>
</evidence>
<dbReference type="CDD" id="cd21037">
    <property type="entry name" value="MLKL_NTD"/>
    <property type="match status" value="1"/>
</dbReference>
<organism evidence="3 4">
    <name type="scientific">Rhodocollybia butyracea</name>
    <dbReference type="NCBI Taxonomy" id="206335"/>
    <lineage>
        <taxon>Eukaryota</taxon>
        <taxon>Fungi</taxon>
        <taxon>Dikarya</taxon>
        <taxon>Basidiomycota</taxon>
        <taxon>Agaricomycotina</taxon>
        <taxon>Agaricomycetes</taxon>
        <taxon>Agaricomycetidae</taxon>
        <taxon>Agaricales</taxon>
        <taxon>Marasmiineae</taxon>
        <taxon>Omphalotaceae</taxon>
        <taxon>Rhodocollybia</taxon>
    </lineage>
</organism>
<dbReference type="EMBL" id="JADNRY010000340">
    <property type="protein sequence ID" value="KAF9058866.1"/>
    <property type="molecule type" value="Genomic_DNA"/>
</dbReference>
<feature type="domain" description="Novel STAND NTPase 1" evidence="2">
    <location>
        <begin position="159"/>
        <end position="303"/>
    </location>
</feature>
<dbReference type="InterPro" id="IPR049052">
    <property type="entry name" value="nSTAND1"/>
</dbReference>